<evidence type="ECO:0000256" key="2">
    <source>
        <dbReference type="ARBA" id="ARBA00022771"/>
    </source>
</evidence>
<feature type="region of interest" description="Disordered" evidence="4">
    <location>
        <begin position="450"/>
        <end position="470"/>
    </location>
</feature>
<evidence type="ECO:0000256" key="3">
    <source>
        <dbReference type="ARBA" id="ARBA00022833"/>
    </source>
</evidence>
<feature type="region of interest" description="Disordered" evidence="4">
    <location>
        <begin position="549"/>
        <end position="595"/>
    </location>
</feature>
<dbReference type="EMBL" id="JABANP010000479">
    <property type="protein sequence ID" value="KAF4681860.1"/>
    <property type="molecule type" value="Genomic_DNA"/>
</dbReference>
<dbReference type="Proteomes" id="UP000541610">
    <property type="component" value="Unassembled WGS sequence"/>
</dbReference>
<keyword evidence="3" id="KW-0862">Zinc</keyword>
<dbReference type="Gene3D" id="3.30.40.10">
    <property type="entry name" value="Zinc/RING finger domain, C3HC4 (zinc finger)"/>
    <property type="match status" value="1"/>
</dbReference>
<name>A0A7J6NEC7_PEROL</name>
<gene>
    <name evidence="6" type="ORF">FOZ60_011436</name>
</gene>
<dbReference type="InterPro" id="IPR013083">
    <property type="entry name" value="Znf_RING/FYVE/PHD"/>
</dbReference>
<evidence type="ECO:0000256" key="4">
    <source>
        <dbReference type="SAM" id="MobiDB-lite"/>
    </source>
</evidence>
<dbReference type="PANTHER" id="PTHR40903:SF1">
    <property type="entry name" value="HYPHALLY REGULATED CELL WALL PROTEIN 3"/>
    <property type="match status" value="1"/>
</dbReference>
<reference evidence="6 7" key="1">
    <citation type="submission" date="2020-04" db="EMBL/GenBank/DDBJ databases">
        <title>Perkinsus olseni comparative genomics.</title>
        <authorList>
            <person name="Bogema D.R."/>
        </authorList>
    </citation>
    <scope>NUCLEOTIDE SEQUENCE [LARGE SCALE GENOMIC DNA]</scope>
    <source>
        <strain evidence="6">00978-12</strain>
    </source>
</reference>
<evidence type="ECO:0000259" key="5">
    <source>
        <dbReference type="SMART" id="SM00249"/>
    </source>
</evidence>
<organism evidence="6 7">
    <name type="scientific">Perkinsus olseni</name>
    <name type="common">Perkinsus atlanticus</name>
    <dbReference type="NCBI Taxonomy" id="32597"/>
    <lineage>
        <taxon>Eukaryota</taxon>
        <taxon>Sar</taxon>
        <taxon>Alveolata</taxon>
        <taxon>Perkinsozoa</taxon>
        <taxon>Perkinsea</taxon>
        <taxon>Perkinsida</taxon>
        <taxon>Perkinsidae</taxon>
        <taxon>Perkinsus</taxon>
    </lineage>
</organism>
<comment type="caution">
    <text evidence="6">The sequence shown here is derived from an EMBL/GenBank/DDBJ whole genome shotgun (WGS) entry which is preliminary data.</text>
</comment>
<dbReference type="AlphaFoldDB" id="A0A7J6NEC7"/>
<dbReference type="SUPFAM" id="SSF57903">
    <property type="entry name" value="FYVE/PHD zinc finger"/>
    <property type="match status" value="1"/>
</dbReference>
<evidence type="ECO:0000256" key="1">
    <source>
        <dbReference type="ARBA" id="ARBA00022723"/>
    </source>
</evidence>
<feature type="domain" description="Zinc finger PHD-type" evidence="5">
    <location>
        <begin position="23"/>
        <end position="76"/>
    </location>
</feature>
<dbReference type="GO" id="GO:0008270">
    <property type="term" value="F:zinc ion binding"/>
    <property type="evidence" value="ECO:0007669"/>
    <property type="project" value="UniProtKB-KW"/>
</dbReference>
<accession>A0A7J6NEC7</accession>
<evidence type="ECO:0000313" key="6">
    <source>
        <dbReference type="EMBL" id="KAF4681860.1"/>
    </source>
</evidence>
<evidence type="ECO:0000313" key="7">
    <source>
        <dbReference type="Proteomes" id="UP000541610"/>
    </source>
</evidence>
<protein>
    <recommendedName>
        <fullName evidence="5">Zinc finger PHD-type domain-containing protein</fullName>
    </recommendedName>
</protein>
<dbReference type="InterPro" id="IPR011011">
    <property type="entry name" value="Znf_FYVE_PHD"/>
</dbReference>
<keyword evidence="2" id="KW-0863">Zinc-finger</keyword>
<dbReference type="OrthoDB" id="10628986at2759"/>
<dbReference type="InterPro" id="IPR001965">
    <property type="entry name" value="Znf_PHD"/>
</dbReference>
<dbReference type="SMART" id="SM00249">
    <property type="entry name" value="PHD"/>
    <property type="match status" value="1"/>
</dbReference>
<sequence>MPEGGRRIVYRHFLTWEAADDVNCSTCALPGDDADEVRGAMVQCDGCRRWFHCVAPCSDFARGVRNDDAWYCASCRARKAALGPIDAFMVVIPAVRLLRAARIGFLNMEHVIVRKYLRCAALVGNNDPFTSAPSAAAIASLWRATGEQCTAVDFLLALNRDTDIVLEQKPVLFVDYNTNAAPDAIAAVQRLQSSGQPSPAALIAVAGDSTAVAPREFTADHCFGAVSCLYIPEGPTGLSCSVHEEPEFDRLLQGAVAVLSLKRENVECANCRTLLPQSSFVHKLCVVCSFRTCTQCSVEVSIFALANGRALRCPQCRGDIDLQRDEIKIVVKVSRLFLRDVLRSNPLRGVTVDTITVPAVVVGDTPLNIDPIYAHSALRALKSLQTRTVHDIEHADFYRRLYDMRDDRSALRVMRDAVRELTRIEDAPFRVDEGNARAADDNRNNVQEEIAQQPPVAEGNAGAAGGNGIDDREEIEQQPAVAEGNAGAAGGNGIDDREEIEQQPAVAEGNAGPALPGLLATIATMSERRLSNSQQSLKARGILVVGDARPAGDNHNDEQEEIEQQPAVAEGNARAAGDNHNDEQEEIEQQPAVAEGNAEAVNDEMPFDPRLGYGGDYIFLDDAVLAPQNRDELQLEGLANFADLGIDNNQFNPFLPDIMGEVYNGIGAPQQPLPDGHGAVVQGGIGNAMGAQQQPVGDDHGAVVQGGIGNAVGAQQQPVGDGHGAVVRGGIGNAVGAQQQPLADGHGAVVQGGIGNAMGAQQQPVGDGHGAVVQGGIGNAMGAQQQPLADGHGVAVRGGIGNAMGAQQQPLPDGHGAVVQGGIGNAVGAQQQPLADGHGAVVQGGIGNAMGAQQQPVGDGHGVAVRGGIGNAMGAQQQPLPDGHGVAVQGGIGNAMGAQQQPTMERKASYIRLQAEETQPCGMKADNMRGSALHCVSDAWAAAAATVTQEAVAHHPSH</sequence>
<dbReference type="PANTHER" id="PTHR40903">
    <property type="entry name" value="GLYCINE-RICH CELL WALL STRUCTURAL PROTEIN 1-LIKE"/>
    <property type="match status" value="1"/>
</dbReference>
<keyword evidence="1" id="KW-0479">Metal-binding</keyword>
<proteinExistence type="predicted"/>